<dbReference type="EMBL" id="CAKLBY020000192">
    <property type="protein sequence ID" value="CAK7932767.1"/>
    <property type="molecule type" value="Genomic_DNA"/>
</dbReference>
<evidence type="ECO:0000313" key="2">
    <source>
        <dbReference type="EMBL" id="CAK7932767.1"/>
    </source>
</evidence>
<feature type="compositionally biased region" description="Basic residues" evidence="1">
    <location>
        <begin position="1"/>
        <end position="16"/>
    </location>
</feature>
<dbReference type="EMBL" id="CAKLBY020000222">
    <property type="protein sequence ID" value="CAK7935806.1"/>
    <property type="molecule type" value="Genomic_DNA"/>
</dbReference>
<sequence>MRRFSTKVAKPLHQHSKKVENKTNQEASLQRKSTAEVAVNTESNFLSHFAAFDSLEHYVDVTMVEYTKKDDSDKP</sequence>
<evidence type="ECO:0000256" key="1">
    <source>
        <dbReference type="SAM" id="MobiDB-lite"/>
    </source>
</evidence>
<reference evidence="3" key="1">
    <citation type="submission" date="2024-01" db="EMBL/GenBank/DDBJ databases">
        <authorList>
            <person name="Webb A."/>
        </authorList>
    </citation>
    <scope>NUCLEOTIDE SEQUENCE</scope>
    <source>
        <strain evidence="3">Pm1</strain>
    </source>
</reference>
<proteinExistence type="predicted"/>
<evidence type="ECO:0000313" key="3">
    <source>
        <dbReference type="EMBL" id="CAK7935806.1"/>
    </source>
</evidence>
<evidence type="ECO:0000313" key="4">
    <source>
        <dbReference type="Proteomes" id="UP001162060"/>
    </source>
</evidence>
<gene>
    <name evidence="2" type="ORF">PM001_LOCUS17917</name>
    <name evidence="3" type="ORF">PM001_LOCUS20956</name>
</gene>
<name>A0AAV1UMN2_9STRA</name>
<dbReference type="AlphaFoldDB" id="A0AAV1UMN2"/>
<organism evidence="3 4">
    <name type="scientific">Peronospora matthiolae</name>
    <dbReference type="NCBI Taxonomy" id="2874970"/>
    <lineage>
        <taxon>Eukaryota</taxon>
        <taxon>Sar</taxon>
        <taxon>Stramenopiles</taxon>
        <taxon>Oomycota</taxon>
        <taxon>Peronosporomycetes</taxon>
        <taxon>Peronosporales</taxon>
        <taxon>Peronosporaceae</taxon>
        <taxon>Peronospora</taxon>
    </lineage>
</organism>
<dbReference type="Proteomes" id="UP001162060">
    <property type="component" value="Unassembled WGS sequence"/>
</dbReference>
<feature type="region of interest" description="Disordered" evidence="1">
    <location>
        <begin position="1"/>
        <end position="35"/>
    </location>
</feature>
<protein>
    <submittedName>
        <fullName evidence="3">Uncharacterized protein</fullName>
    </submittedName>
</protein>
<comment type="caution">
    <text evidence="3">The sequence shown here is derived from an EMBL/GenBank/DDBJ whole genome shotgun (WGS) entry which is preliminary data.</text>
</comment>
<accession>A0AAV1UMN2</accession>